<evidence type="ECO:0000259" key="9">
    <source>
        <dbReference type="PROSITE" id="PS50850"/>
    </source>
</evidence>
<dbReference type="NCBIfam" id="NF008314">
    <property type="entry name" value="PRK11102.1"/>
    <property type="match status" value="1"/>
</dbReference>
<proteinExistence type="inferred from homology"/>
<comment type="caution">
    <text evidence="10">The sequence shown here is derived from an EMBL/GenBank/DDBJ whole genome shotgun (WGS) entry which is preliminary data.</text>
</comment>
<feature type="transmembrane region" description="Helical" evidence="8">
    <location>
        <begin position="277"/>
        <end position="297"/>
    </location>
</feature>
<feature type="transmembrane region" description="Helical" evidence="8">
    <location>
        <begin position="70"/>
        <end position="89"/>
    </location>
</feature>
<feature type="transmembrane region" description="Helical" evidence="8">
    <location>
        <begin position="31"/>
        <end position="50"/>
    </location>
</feature>
<dbReference type="PROSITE" id="PS50850">
    <property type="entry name" value="MFS"/>
    <property type="match status" value="1"/>
</dbReference>
<dbReference type="InterPro" id="IPR004812">
    <property type="entry name" value="Efflux_drug-R_Bcr/CmlA"/>
</dbReference>
<keyword evidence="3 8" id="KW-0813">Transport</keyword>
<feature type="domain" description="Major facilitator superfamily (MFS) profile" evidence="9">
    <location>
        <begin position="32"/>
        <end position="421"/>
    </location>
</feature>
<feature type="transmembrane region" description="Helical" evidence="8">
    <location>
        <begin position="309"/>
        <end position="326"/>
    </location>
</feature>
<gene>
    <name evidence="10" type="ORF">GCM10010971_04800</name>
</gene>
<dbReference type="NCBIfam" id="TIGR00710">
    <property type="entry name" value="efflux_Bcr_CflA"/>
    <property type="match status" value="1"/>
</dbReference>
<evidence type="ECO:0000256" key="1">
    <source>
        <dbReference type="ARBA" id="ARBA00004651"/>
    </source>
</evidence>
<feature type="transmembrane region" description="Helical" evidence="8">
    <location>
        <begin position="189"/>
        <end position="209"/>
    </location>
</feature>
<keyword evidence="11" id="KW-1185">Reference proteome</keyword>
<keyword evidence="8" id="KW-0997">Cell inner membrane</keyword>
<evidence type="ECO:0000256" key="6">
    <source>
        <dbReference type="ARBA" id="ARBA00022989"/>
    </source>
</evidence>
<name>A0ABQ2PH88_9NEIS</name>
<dbReference type="PANTHER" id="PTHR23502:SF132">
    <property type="entry name" value="POLYAMINE TRANSPORTER 2-RELATED"/>
    <property type="match status" value="1"/>
</dbReference>
<feature type="transmembrane region" description="Helical" evidence="8">
    <location>
        <begin position="101"/>
        <end position="120"/>
    </location>
</feature>
<sequence>MFSPLIKPVWHHTPGQTAPGSTMQNTQKTPLSLGAIILLGTLTAIGPMSIDMYLPSFPSIQQSLHTEAGMVQWTLASFFIGLALGQLFYGPISDRFGRKPPLYFGMLLYAAASAGCMVAPNIETLIACRFLQALGGCTGMVICRAIVRDRCEPQAAARIFSMLMLVMGLAPILAPLLGGWLAVHASWRVLFGIQVAFGLICVTGIHFGLTETIDRHKAAPLHLGSVLQGYGLLLRDRWFLGYTLCSGLASAGMFAYITGSPFVLINLHGIPAEHFGWVFGSNAFGLILASQLNTRFLKANDIDTLLRRALWSPFLAGLLLLITTWLHIDALYVLLPCLFFFVAAIGFIGPNASAAALKHHGARAGLASALMGSLQFTLATLVGFLMGAWQDPSARPLATLMCLCGVCAWLVHRTLVMRQSQ</sequence>
<dbReference type="CDD" id="cd17320">
    <property type="entry name" value="MFS_MdfA_MDR_like"/>
    <property type="match status" value="1"/>
</dbReference>
<dbReference type="InterPro" id="IPR020846">
    <property type="entry name" value="MFS_dom"/>
</dbReference>
<dbReference type="SUPFAM" id="SSF103473">
    <property type="entry name" value="MFS general substrate transporter"/>
    <property type="match status" value="1"/>
</dbReference>
<keyword evidence="7 8" id="KW-0472">Membrane</keyword>
<comment type="subcellular location">
    <subcellularLocation>
        <location evidence="8">Cell inner membrane</location>
        <topology evidence="8">Multi-pass membrane protein</topology>
    </subcellularLocation>
    <subcellularLocation>
        <location evidence="1">Cell membrane</location>
        <topology evidence="1">Multi-pass membrane protein</topology>
    </subcellularLocation>
</comment>
<organism evidence="10 11">
    <name type="scientific">Silvimonas amylolytica</name>
    <dbReference type="NCBI Taxonomy" id="449663"/>
    <lineage>
        <taxon>Bacteria</taxon>
        <taxon>Pseudomonadati</taxon>
        <taxon>Pseudomonadota</taxon>
        <taxon>Betaproteobacteria</taxon>
        <taxon>Neisseriales</taxon>
        <taxon>Chitinibacteraceae</taxon>
        <taxon>Silvimonas</taxon>
    </lineage>
</organism>
<keyword evidence="4" id="KW-1003">Cell membrane</keyword>
<feature type="transmembrane region" description="Helical" evidence="8">
    <location>
        <begin position="397"/>
        <end position="416"/>
    </location>
</feature>
<dbReference type="Gene3D" id="1.20.1720.10">
    <property type="entry name" value="Multidrug resistance protein D"/>
    <property type="match status" value="1"/>
</dbReference>
<keyword evidence="5 8" id="KW-0812">Transmembrane</keyword>
<evidence type="ECO:0000313" key="11">
    <source>
        <dbReference type="Proteomes" id="UP000621859"/>
    </source>
</evidence>
<evidence type="ECO:0000256" key="5">
    <source>
        <dbReference type="ARBA" id="ARBA00022692"/>
    </source>
</evidence>
<dbReference type="Proteomes" id="UP000621859">
    <property type="component" value="Unassembled WGS sequence"/>
</dbReference>
<comment type="similarity">
    <text evidence="2 8">Belongs to the major facilitator superfamily. Bcr/CmlA family.</text>
</comment>
<feature type="transmembrane region" description="Helical" evidence="8">
    <location>
        <begin position="332"/>
        <end position="352"/>
    </location>
</feature>
<reference evidence="11" key="1">
    <citation type="journal article" date="2019" name="Int. J. Syst. Evol. Microbiol.">
        <title>The Global Catalogue of Microorganisms (GCM) 10K type strain sequencing project: providing services to taxonomists for standard genome sequencing and annotation.</title>
        <authorList>
            <consortium name="The Broad Institute Genomics Platform"/>
            <consortium name="The Broad Institute Genome Sequencing Center for Infectious Disease"/>
            <person name="Wu L."/>
            <person name="Ma J."/>
        </authorList>
    </citation>
    <scope>NUCLEOTIDE SEQUENCE [LARGE SCALE GENOMIC DNA]</scope>
    <source>
        <strain evidence="11">CGMCC 1.8860</strain>
    </source>
</reference>
<dbReference type="EMBL" id="BMLY01000001">
    <property type="protein sequence ID" value="GGP24661.1"/>
    <property type="molecule type" value="Genomic_DNA"/>
</dbReference>
<dbReference type="InterPro" id="IPR036259">
    <property type="entry name" value="MFS_trans_sf"/>
</dbReference>
<evidence type="ECO:0000313" key="10">
    <source>
        <dbReference type="EMBL" id="GGP24661.1"/>
    </source>
</evidence>
<keyword evidence="6 8" id="KW-1133">Transmembrane helix</keyword>
<feature type="transmembrane region" description="Helical" evidence="8">
    <location>
        <begin position="126"/>
        <end position="147"/>
    </location>
</feature>
<evidence type="ECO:0000256" key="3">
    <source>
        <dbReference type="ARBA" id="ARBA00022448"/>
    </source>
</evidence>
<feature type="transmembrane region" description="Helical" evidence="8">
    <location>
        <begin position="238"/>
        <end position="257"/>
    </location>
</feature>
<evidence type="ECO:0000256" key="7">
    <source>
        <dbReference type="ARBA" id="ARBA00023136"/>
    </source>
</evidence>
<evidence type="ECO:0000256" key="8">
    <source>
        <dbReference type="RuleBase" id="RU365088"/>
    </source>
</evidence>
<dbReference type="InterPro" id="IPR011701">
    <property type="entry name" value="MFS"/>
</dbReference>
<protein>
    <recommendedName>
        <fullName evidence="8">Bcr/CflA family efflux transporter</fullName>
    </recommendedName>
</protein>
<feature type="transmembrane region" description="Helical" evidence="8">
    <location>
        <begin position="159"/>
        <end position="183"/>
    </location>
</feature>
<evidence type="ECO:0000256" key="4">
    <source>
        <dbReference type="ARBA" id="ARBA00022475"/>
    </source>
</evidence>
<evidence type="ECO:0000256" key="2">
    <source>
        <dbReference type="ARBA" id="ARBA00006236"/>
    </source>
</evidence>
<accession>A0ABQ2PH88</accession>
<dbReference type="PANTHER" id="PTHR23502">
    <property type="entry name" value="MAJOR FACILITATOR SUPERFAMILY"/>
    <property type="match status" value="1"/>
</dbReference>
<feature type="transmembrane region" description="Helical" evidence="8">
    <location>
        <begin position="364"/>
        <end position="385"/>
    </location>
</feature>
<dbReference type="Pfam" id="PF07690">
    <property type="entry name" value="MFS_1"/>
    <property type="match status" value="1"/>
</dbReference>